<keyword evidence="1" id="KW-0596">Phosphopantetheine</keyword>
<proteinExistence type="predicted"/>
<organism evidence="4">
    <name type="scientific">Streptomyces canus</name>
    <dbReference type="NCBI Taxonomy" id="58343"/>
    <lineage>
        <taxon>Bacteria</taxon>
        <taxon>Bacillati</taxon>
        <taxon>Actinomycetota</taxon>
        <taxon>Actinomycetes</taxon>
        <taxon>Kitasatosporales</taxon>
        <taxon>Streptomycetaceae</taxon>
        <taxon>Streptomyces</taxon>
        <taxon>Streptomyces aurantiacus group</taxon>
    </lineage>
</organism>
<feature type="domain" description="Carrier" evidence="3">
    <location>
        <begin position="7"/>
        <end position="85"/>
    </location>
</feature>
<dbReference type="Gene3D" id="1.10.1200.10">
    <property type="entry name" value="ACP-like"/>
    <property type="match status" value="1"/>
</dbReference>
<reference evidence="4" key="1">
    <citation type="journal article" date="2015" name="J. Am. Chem. Soc.">
        <title>Biosynthetic Studies of Telomycin Reveal New Lipopeptides with Enhanced Activity.</title>
        <authorList>
            <person name="Fu C."/>
            <person name="Keller L."/>
            <person name="Bauer A."/>
            <person name="Broenstrup M."/>
            <person name="Froidbise A."/>
            <person name="Hammann P."/>
            <person name="Herrmann J."/>
            <person name="Mondesert G."/>
            <person name="Kurz M."/>
            <person name="Schiell M."/>
            <person name="Schummer D."/>
            <person name="Toti L."/>
            <person name="Wink J."/>
            <person name="Mueller R."/>
        </authorList>
    </citation>
    <scope>NUCLEOTIDE SEQUENCE</scope>
    <source>
        <strain evidence="4">ATCC 12646</strain>
    </source>
</reference>
<accession>A0A0H4TSX0</accession>
<dbReference type="GO" id="GO:0017000">
    <property type="term" value="P:antibiotic biosynthetic process"/>
    <property type="evidence" value="ECO:0007669"/>
    <property type="project" value="UniProtKB-ARBA"/>
</dbReference>
<dbReference type="PROSITE" id="PS00012">
    <property type="entry name" value="PHOSPHOPANTETHEINE"/>
    <property type="match status" value="1"/>
</dbReference>
<dbReference type="SMART" id="SM01294">
    <property type="entry name" value="PKS_PP_betabranch"/>
    <property type="match status" value="1"/>
</dbReference>
<dbReference type="InterPro" id="IPR020806">
    <property type="entry name" value="PKS_PP-bd"/>
</dbReference>
<name>A0A0H4TSX0_9ACTN</name>
<dbReference type="GO" id="GO:0031177">
    <property type="term" value="F:phosphopantetheine binding"/>
    <property type="evidence" value="ECO:0007669"/>
    <property type="project" value="InterPro"/>
</dbReference>
<evidence type="ECO:0000256" key="1">
    <source>
        <dbReference type="ARBA" id="ARBA00022450"/>
    </source>
</evidence>
<evidence type="ECO:0000259" key="3">
    <source>
        <dbReference type="PROSITE" id="PS50075"/>
    </source>
</evidence>
<sequence length="89" mass="9524">MTAHAHTVSEGAVRHWLAERLGVLLDRAGHEIQPDVLMAEYGLDSLQAVALAGEAEDRWGLPVDPDVAWEYPTVALLAAHLAARMADGG</sequence>
<keyword evidence="2" id="KW-0597">Phosphoprotein</keyword>
<dbReference type="SUPFAM" id="SSF47336">
    <property type="entry name" value="ACP-like"/>
    <property type="match status" value="1"/>
</dbReference>
<dbReference type="PROSITE" id="PS50075">
    <property type="entry name" value="CARRIER"/>
    <property type="match status" value="1"/>
</dbReference>
<protein>
    <submittedName>
        <fullName evidence="4">Putative acyl carrier protein</fullName>
    </submittedName>
</protein>
<gene>
    <name evidence="4" type="primary">tem19</name>
</gene>
<dbReference type="SMART" id="SM00823">
    <property type="entry name" value="PKS_PP"/>
    <property type="match status" value="1"/>
</dbReference>
<evidence type="ECO:0000256" key="2">
    <source>
        <dbReference type="ARBA" id="ARBA00022553"/>
    </source>
</evidence>
<dbReference type="InterPro" id="IPR009081">
    <property type="entry name" value="PP-bd_ACP"/>
</dbReference>
<dbReference type="Pfam" id="PF00550">
    <property type="entry name" value="PP-binding"/>
    <property type="match status" value="1"/>
</dbReference>
<dbReference type="AlphaFoldDB" id="A0A0H4TSX0"/>
<dbReference type="InterPro" id="IPR036736">
    <property type="entry name" value="ACP-like_sf"/>
</dbReference>
<evidence type="ECO:0000313" key="4">
    <source>
        <dbReference type="EMBL" id="AKQ13294.1"/>
    </source>
</evidence>
<dbReference type="InterPro" id="IPR006162">
    <property type="entry name" value="Ppantetheine_attach_site"/>
</dbReference>
<dbReference type="EMBL" id="KP756960">
    <property type="protein sequence ID" value="AKQ13294.1"/>
    <property type="molecule type" value="Genomic_DNA"/>
</dbReference>